<evidence type="ECO:0000256" key="4">
    <source>
        <dbReference type="ARBA" id="ARBA00023136"/>
    </source>
</evidence>
<protein>
    <submittedName>
        <fullName evidence="6">Membrane protein</fullName>
    </submittedName>
</protein>
<dbReference type="AlphaFoldDB" id="A0A0C2NQ61"/>
<name>A0A0C2NQ61_9VIBR</name>
<dbReference type="PANTHER" id="PTHR35814">
    <property type="match status" value="1"/>
</dbReference>
<keyword evidence="3 5" id="KW-1133">Transmembrane helix</keyword>
<evidence type="ECO:0000256" key="5">
    <source>
        <dbReference type="SAM" id="Phobius"/>
    </source>
</evidence>
<dbReference type="InterPro" id="IPR023352">
    <property type="entry name" value="MAPEG-like_dom_sf"/>
</dbReference>
<organism evidence="6 7">
    <name type="scientific">Vibrio renipiscarius</name>
    <dbReference type="NCBI Taxonomy" id="1461322"/>
    <lineage>
        <taxon>Bacteria</taxon>
        <taxon>Pseudomonadati</taxon>
        <taxon>Pseudomonadota</taxon>
        <taxon>Gammaproteobacteria</taxon>
        <taxon>Vibrionales</taxon>
        <taxon>Vibrionaceae</taxon>
        <taxon>Vibrio</taxon>
    </lineage>
</organism>
<comment type="caution">
    <text evidence="6">The sequence shown here is derived from an EMBL/GenBank/DDBJ whole genome shotgun (WGS) entry which is preliminary data.</text>
</comment>
<evidence type="ECO:0000313" key="7">
    <source>
        <dbReference type="Proteomes" id="UP000031672"/>
    </source>
</evidence>
<dbReference type="STRING" id="1461322.OJ16_16065"/>
<reference evidence="6 7" key="1">
    <citation type="submission" date="2014-11" db="EMBL/GenBank/DDBJ databases">
        <title>Draft Genome Sequence of Vibrio piscirenalis strains CECT 8603T and CECT 8604, two marine Gammaproteobacterium isolated from cultured gilthead sea bream (Sparus aurata).</title>
        <authorList>
            <person name="Arahal D.R."/>
            <person name="Rodrigo-Torres L."/>
            <person name="Lucena T."/>
            <person name="Pujalte M.J."/>
        </authorList>
    </citation>
    <scope>NUCLEOTIDE SEQUENCE [LARGE SCALE GENOMIC DNA]</scope>
    <source>
        <strain evidence="6 7">DCR 1-4-2</strain>
    </source>
</reference>
<keyword evidence="4 5" id="KW-0472">Membrane</keyword>
<evidence type="ECO:0000313" key="6">
    <source>
        <dbReference type="EMBL" id="KII76317.1"/>
    </source>
</evidence>
<evidence type="ECO:0000256" key="2">
    <source>
        <dbReference type="ARBA" id="ARBA00022692"/>
    </source>
</evidence>
<evidence type="ECO:0000256" key="3">
    <source>
        <dbReference type="ARBA" id="ARBA00022989"/>
    </source>
</evidence>
<accession>A0A0C2NQ61</accession>
<keyword evidence="2 5" id="KW-0812">Transmembrane</keyword>
<dbReference type="GO" id="GO:0016020">
    <property type="term" value="C:membrane"/>
    <property type="evidence" value="ECO:0007669"/>
    <property type="project" value="UniProtKB-SubCell"/>
</dbReference>
<comment type="subcellular location">
    <subcellularLocation>
        <location evidence="1">Membrane</location>
    </subcellularLocation>
</comment>
<accession>A0A0C2NPQ0</accession>
<keyword evidence="7" id="KW-1185">Reference proteome</keyword>
<dbReference type="InterPro" id="IPR001129">
    <property type="entry name" value="Membr-assoc_MAPEG"/>
</dbReference>
<dbReference type="Gene3D" id="1.20.120.550">
    <property type="entry name" value="Membrane associated eicosanoid/glutathione metabolism-like domain"/>
    <property type="match status" value="1"/>
</dbReference>
<dbReference type="EMBL" id="JTKH01000024">
    <property type="protein sequence ID" value="KII76317.1"/>
    <property type="molecule type" value="Genomic_DNA"/>
</dbReference>
<dbReference type="SUPFAM" id="SSF161084">
    <property type="entry name" value="MAPEG domain-like"/>
    <property type="match status" value="1"/>
</dbReference>
<feature type="transmembrane region" description="Helical" evidence="5">
    <location>
        <begin position="105"/>
        <end position="124"/>
    </location>
</feature>
<dbReference type="OrthoDB" id="8537976at2"/>
<gene>
    <name evidence="6" type="ORF">OJ16_16065</name>
</gene>
<dbReference type="RefSeq" id="WP_040992257.1">
    <property type="nucleotide sequence ID" value="NZ_JBFRUC010000007.1"/>
</dbReference>
<evidence type="ECO:0000256" key="1">
    <source>
        <dbReference type="ARBA" id="ARBA00004370"/>
    </source>
</evidence>
<proteinExistence type="predicted"/>
<sequence length="128" mass="14180">MITALYAALLTLLMMWLAVQVIKQRKHHQVAHGDGQIEALEVARSAHGNAVDCIPMTVILLALLEFNGANVLLIHGLGVVFLVGRVVHARAILSQDFKGRVMGMKLTFATMFALVILNLVYLPFDKFW</sequence>
<dbReference type="Proteomes" id="UP000031672">
    <property type="component" value="Unassembled WGS sequence"/>
</dbReference>
<dbReference type="Pfam" id="PF01124">
    <property type="entry name" value="MAPEG"/>
    <property type="match status" value="1"/>
</dbReference>
<feature type="transmembrane region" description="Helical" evidence="5">
    <location>
        <begin position="72"/>
        <end position="93"/>
    </location>
</feature>
<dbReference type="PANTHER" id="PTHR35814:SF1">
    <property type="entry name" value="GLUTATHIONE S-TRANSFERASE-RELATED"/>
    <property type="match status" value="1"/>
</dbReference>